<feature type="non-terminal residue" evidence="1">
    <location>
        <position position="72"/>
    </location>
</feature>
<dbReference type="EMBL" id="AP015034">
    <property type="protein sequence ID" value="BAT73845.1"/>
    <property type="molecule type" value="Genomic_DNA"/>
</dbReference>
<reference evidence="1 2" key="1">
    <citation type="journal article" date="2015" name="Sci. Rep.">
        <title>The power of single molecule real-time sequencing technology in the de novo assembly of a eukaryotic genome.</title>
        <authorList>
            <person name="Sakai H."/>
            <person name="Naito K."/>
            <person name="Ogiso-Tanaka E."/>
            <person name="Takahashi Y."/>
            <person name="Iseki K."/>
            <person name="Muto C."/>
            <person name="Satou K."/>
            <person name="Teruya K."/>
            <person name="Shiroma A."/>
            <person name="Shimoji M."/>
            <person name="Hirano T."/>
            <person name="Itoh T."/>
            <person name="Kaga A."/>
            <person name="Tomooka N."/>
        </authorList>
    </citation>
    <scope>NUCLEOTIDE SEQUENCE [LARGE SCALE GENOMIC DNA]</scope>
    <source>
        <strain evidence="2">cv. Shumari</strain>
    </source>
</reference>
<name>A0A0S3QZR5_PHAAN</name>
<sequence>MFQVLQVARKCFAIKEMKRGASFCGDAHGDAVILELLHYKFRDFKMALTKLSMASFYGGVRVCVGAGGRALL</sequence>
<proteinExistence type="predicted"/>
<dbReference type="Proteomes" id="UP000291084">
    <property type="component" value="Chromosome 1"/>
</dbReference>
<gene>
    <name evidence="1" type="primary">Vigan.01G138600</name>
    <name evidence="1" type="ORF">VIGAN_01138600</name>
</gene>
<keyword evidence="2" id="KW-1185">Reference proteome</keyword>
<evidence type="ECO:0000313" key="1">
    <source>
        <dbReference type="EMBL" id="BAT73845.1"/>
    </source>
</evidence>
<organism evidence="1 2">
    <name type="scientific">Vigna angularis var. angularis</name>
    <dbReference type="NCBI Taxonomy" id="157739"/>
    <lineage>
        <taxon>Eukaryota</taxon>
        <taxon>Viridiplantae</taxon>
        <taxon>Streptophyta</taxon>
        <taxon>Embryophyta</taxon>
        <taxon>Tracheophyta</taxon>
        <taxon>Spermatophyta</taxon>
        <taxon>Magnoliopsida</taxon>
        <taxon>eudicotyledons</taxon>
        <taxon>Gunneridae</taxon>
        <taxon>Pentapetalae</taxon>
        <taxon>rosids</taxon>
        <taxon>fabids</taxon>
        <taxon>Fabales</taxon>
        <taxon>Fabaceae</taxon>
        <taxon>Papilionoideae</taxon>
        <taxon>50 kb inversion clade</taxon>
        <taxon>NPAAA clade</taxon>
        <taxon>indigoferoid/millettioid clade</taxon>
        <taxon>Phaseoleae</taxon>
        <taxon>Vigna</taxon>
    </lineage>
</organism>
<protein>
    <submittedName>
        <fullName evidence="1">Uncharacterized protein</fullName>
    </submittedName>
</protein>
<dbReference type="AlphaFoldDB" id="A0A0S3QZR5"/>
<accession>A0A0S3QZR5</accession>
<evidence type="ECO:0000313" key="2">
    <source>
        <dbReference type="Proteomes" id="UP000291084"/>
    </source>
</evidence>